<dbReference type="SUPFAM" id="SSF55469">
    <property type="entry name" value="FMN-dependent nitroreductase-like"/>
    <property type="match status" value="1"/>
</dbReference>
<dbReference type="EMBL" id="UINC01006251">
    <property type="protein sequence ID" value="SVA26411.1"/>
    <property type="molecule type" value="Genomic_DNA"/>
</dbReference>
<organism evidence="1">
    <name type="scientific">marine metagenome</name>
    <dbReference type="NCBI Taxonomy" id="408172"/>
    <lineage>
        <taxon>unclassified sequences</taxon>
        <taxon>metagenomes</taxon>
        <taxon>ecological metagenomes</taxon>
    </lineage>
</organism>
<dbReference type="AlphaFoldDB" id="A0A381UF91"/>
<dbReference type="Gene3D" id="3.40.109.10">
    <property type="entry name" value="NADH Oxidase"/>
    <property type="match status" value="1"/>
</dbReference>
<evidence type="ECO:0008006" key="2">
    <source>
        <dbReference type="Google" id="ProtNLM"/>
    </source>
</evidence>
<dbReference type="GO" id="GO:0016491">
    <property type="term" value="F:oxidoreductase activity"/>
    <property type="evidence" value="ECO:0007669"/>
    <property type="project" value="InterPro"/>
</dbReference>
<gene>
    <name evidence="1" type="ORF">METZ01_LOCUS79265</name>
</gene>
<reference evidence="1" key="1">
    <citation type="submission" date="2018-05" db="EMBL/GenBank/DDBJ databases">
        <authorList>
            <person name="Lanie J.A."/>
            <person name="Ng W.-L."/>
            <person name="Kazmierczak K.M."/>
            <person name="Andrzejewski T.M."/>
            <person name="Davidsen T.M."/>
            <person name="Wayne K.J."/>
            <person name="Tettelin H."/>
            <person name="Glass J.I."/>
            <person name="Rusch D."/>
            <person name="Podicherti R."/>
            <person name="Tsui H.-C.T."/>
            <person name="Winkler M.E."/>
        </authorList>
    </citation>
    <scope>NUCLEOTIDE SEQUENCE</scope>
</reference>
<proteinExistence type="predicted"/>
<protein>
    <recommendedName>
        <fullName evidence="2">Nitroreductase domain-containing protein</fullName>
    </recommendedName>
</protein>
<name>A0A381UF91_9ZZZZ</name>
<accession>A0A381UF91</accession>
<dbReference type="InterPro" id="IPR000415">
    <property type="entry name" value="Nitroreductase-like"/>
</dbReference>
<evidence type="ECO:0000313" key="1">
    <source>
        <dbReference type="EMBL" id="SVA26411.1"/>
    </source>
</evidence>
<sequence>MSKEKLLKHVYTAQRANHCQRNWDYAQKIPQDHIDSIVGAAVNMPTKQNTEDYRLFVSTNLEINHEVYKVAAMEDFDFPHRNLQVYAPLLLLYLPVVHLNPKMEIKIKKAGNEAGFKIYSRWGQMTGISSGVAAYVANDLGYSTGFCRCFLPDQPRKYLENKLNIPFNLDFPTKVLALGIGKPLVGYNHNDVVYNDEFVDTLHLFEKKIEIIKYK</sequence>